<dbReference type="RefSeq" id="WP_246165959.1">
    <property type="nucleotide sequence ID" value="NZ_WNLP01000006.1"/>
</dbReference>
<proteinExistence type="predicted"/>
<evidence type="ECO:0000313" key="3">
    <source>
        <dbReference type="Proteomes" id="UP000487882"/>
    </source>
</evidence>
<comment type="caution">
    <text evidence="2">The sequence shown here is derived from an EMBL/GenBank/DDBJ whole genome shotgun (WGS) entry which is preliminary data.</text>
</comment>
<dbReference type="EMBL" id="WNLP01000006">
    <property type="protein sequence ID" value="MUH59930.1"/>
    <property type="molecule type" value="Genomic_DNA"/>
</dbReference>
<gene>
    <name evidence="2" type="ORF">GSD1FS_1273</name>
</gene>
<dbReference type="Proteomes" id="UP000487882">
    <property type="component" value="Unassembled WGS sequence"/>
</dbReference>
<feature type="transmembrane region" description="Helical" evidence="1">
    <location>
        <begin position="101"/>
        <end position="122"/>
    </location>
</feature>
<dbReference type="AlphaFoldDB" id="A0A7K1J655"/>
<keyword evidence="3" id="KW-1185">Reference proteome</keyword>
<feature type="transmembrane region" description="Helical" evidence="1">
    <location>
        <begin position="77"/>
        <end position="95"/>
    </location>
</feature>
<accession>A0A7K1J655</accession>
<evidence type="ECO:0000313" key="2">
    <source>
        <dbReference type="EMBL" id="MUH59930.1"/>
    </source>
</evidence>
<reference evidence="2 3" key="1">
    <citation type="submission" date="2019-09" db="EMBL/GenBank/DDBJ databases">
        <title>Bifidobacterium canis sp. nov., isolated from the digestive tract of German Shepherd dog puppy.</title>
        <authorList>
            <person name="Bunesova V."/>
        </authorList>
    </citation>
    <scope>NUCLEOTIDE SEQUENCE [LARGE SCALE GENOMIC DNA]</scope>
    <source>
        <strain evidence="2 3">GSD1FS</strain>
    </source>
</reference>
<protein>
    <submittedName>
        <fullName evidence="2">Uncharacterized protein</fullName>
    </submittedName>
</protein>
<name>A0A7K1J655_9BIFI</name>
<feature type="transmembrane region" description="Helical" evidence="1">
    <location>
        <begin position="21"/>
        <end position="40"/>
    </location>
</feature>
<organism evidence="2 3">
    <name type="scientific">Bifidobacterium canis</name>
    <dbReference type="NCBI Taxonomy" id="2610880"/>
    <lineage>
        <taxon>Bacteria</taxon>
        <taxon>Bacillati</taxon>
        <taxon>Actinomycetota</taxon>
        <taxon>Actinomycetes</taxon>
        <taxon>Bifidobacteriales</taxon>
        <taxon>Bifidobacteriaceae</taxon>
        <taxon>Bifidobacterium</taxon>
    </lineage>
</organism>
<feature type="transmembrane region" description="Helical" evidence="1">
    <location>
        <begin position="46"/>
        <end position="65"/>
    </location>
</feature>
<sequence>MTENTRANGKNGKEERNLGRTLFVVGWIILAIAVVIALVLRYTDHYGFISGFVLMFVYPLISLAATATGTTGSVHGYTIALVAVVAELGVLMSMTWDMSVFVLYCCITLVCALIGYGIGLLLHRHYQRENELH</sequence>
<keyword evidence="1" id="KW-0472">Membrane</keyword>
<evidence type="ECO:0000256" key="1">
    <source>
        <dbReference type="SAM" id="Phobius"/>
    </source>
</evidence>
<keyword evidence="1" id="KW-0812">Transmembrane</keyword>
<keyword evidence="1" id="KW-1133">Transmembrane helix</keyword>